<dbReference type="PANTHER" id="PTHR47027">
    <property type="entry name" value="REVERSE TRANSCRIPTASE DOMAIN-CONTAINING PROTEIN"/>
    <property type="match status" value="1"/>
</dbReference>
<reference evidence="1 2" key="1">
    <citation type="submission" date="2018-11" db="EMBL/GenBank/DDBJ databases">
        <authorList>
            <consortium name="Pathogen Informatics"/>
        </authorList>
    </citation>
    <scope>NUCLEOTIDE SEQUENCE [LARGE SCALE GENOMIC DNA]</scope>
    <source>
        <strain>Denwood</strain>
        <strain evidence="2">Zambia</strain>
    </source>
</reference>
<organism evidence="1 2">
    <name type="scientific">Schistosoma mattheei</name>
    <dbReference type="NCBI Taxonomy" id="31246"/>
    <lineage>
        <taxon>Eukaryota</taxon>
        <taxon>Metazoa</taxon>
        <taxon>Spiralia</taxon>
        <taxon>Lophotrochozoa</taxon>
        <taxon>Platyhelminthes</taxon>
        <taxon>Trematoda</taxon>
        <taxon>Digenea</taxon>
        <taxon>Strigeidida</taxon>
        <taxon>Schistosomatoidea</taxon>
        <taxon>Schistosomatidae</taxon>
        <taxon>Schistosoma</taxon>
    </lineage>
</organism>
<evidence type="ECO:0000313" key="1">
    <source>
        <dbReference type="EMBL" id="VDP62119.1"/>
    </source>
</evidence>
<dbReference type="Proteomes" id="UP000269396">
    <property type="component" value="Unassembled WGS sequence"/>
</dbReference>
<name>A0A183PEU7_9TREM</name>
<sequence>MVVGWIMKTFTSDGKHRIQWITCTQINDLDFADNIALLSHTHKQMQVKTTTVVAASTSVNLNIHKGRTKIFEYNAENTNPITLDGPALEEVETFTYVVSIIDGRERSDADVKAQIGKVRTAFI</sequence>
<evidence type="ECO:0000313" key="2">
    <source>
        <dbReference type="Proteomes" id="UP000269396"/>
    </source>
</evidence>
<dbReference type="PANTHER" id="PTHR47027:SF25">
    <property type="entry name" value="REVERSE TRANSCRIPTASE DOMAIN-CONTAINING PROTEIN"/>
    <property type="match status" value="1"/>
</dbReference>
<accession>A0A183PEU7</accession>
<proteinExistence type="predicted"/>
<dbReference type="EMBL" id="UZAL01032911">
    <property type="protein sequence ID" value="VDP62119.1"/>
    <property type="molecule type" value="Genomic_DNA"/>
</dbReference>
<keyword evidence="2" id="KW-1185">Reference proteome</keyword>
<dbReference type="AlphaFoldDB" id="A0A183PEU7"/>
<protein>
    <submittedName>
        <fullName evidence="1">Uncharacterized protein</fullName>
    </submittedName>
</protein>
<gene>
    <name evidence="1" type="ORF">SMTD_LOCUS12883</name>
</gene>